<gene>
    <name evidence="1" type="ORF">rsdtw13_31280</name>
</gene>
<keyword evidence="2" id="KW-1185">Reference proteome</keyword>
<protein>
    <submittedName>
        <fullName evidence="1">Neopullulanase</fullName>
    </submittedName>
</protein>
<dbReference type="Proteomes" id="UP001058074">
    <property type="component" value="Unassembled WGS sequence"/>
</dbReference>
<organism evidence="1 2">
    <name type="scientific">Inconstantimicrobium mannanitabidum</name>
    <dbReference type="NCBI Taxonomy" id="1604901"/>
    <lineage>
        <taxon>Bacteria</taxon>
        <taxon>Bacillati</taxon>
        <taxon>Bacillota</taxon>
        <taxon>Clostridia</taxon>
        <taxon>Eubacteriales</taxon>
        <taxon>Clostridiaceae</taxon>
        <taxon>Inconstantimicrobium</taxon>
    </lineage>
</organism>
<dbReference type="EMBL" id="BROD01000001">
    <property type="protein sequence ID" value="GKX67870.1"/>
    <property type="molecule type" value="Genomic_DNA"/>
</dbReference>
<sequence>MNKYAVYHVTDVPYAYGKDIDTLQVRLRVARNDIKSCKVHYKDRYNWTTDFDVKEMKVVVNTELFDFYETDISVDRNRYRYFFELEDYEGNIIFLDDRGFRTDNIKIKEATAFQYPYITEADLYKEEKWLQEAVVYQIFVDRFENGDKTNDLPNTLPWGGEVTPKSMFGGDLQGIINKLDYIEELGVDLIYLTPIFKSTSNHKYNTMDYFQIDPQFGTLDTARELVKRCHEKNIRIVFDAVFNHSGSDFFAFKDVIKNGENSKYKDWYFVDEFPVDTNKVNYYTFANHVSEMPKFNTANPEVKEYLLKVAQYWVKEIGIDGWRLDVCDEVDHDFWRAFRKAVKECNPKAIVVGEIMHEASSFLKGDQLDSIMNYPFKGAMTDFFAKRSISAEKFDDILSVNRCIYMDSITRQMWNLFDSHDTARFLTECDSNIERMELAIAFQFTYVGVPYVYYGDEIGLEGGHDPQSRKCMIWDESKQNKDFFNLYKNLIKIRKENPVLVYGEYKNLVCKDNVIIFERVLGNEKIVVAINNNYGRKTVEVNLQGEYKDLLAENNHCYDNCIDLEPMQFKILKK</sequence>
<evidence type="ECO:0000313" key="2">
    <source>
        <dbReference type="Proteomes" id="UP001058074"/>
    </source>
</evidence>
<name>A0ACB5RFK1_9CLOT</name>
<evidence type="ECO:0000313" key="1">
    <source>
        <dbReference type="EMBL" id="GKX67870.1"/>
    </source>
</evidence>
<proteinExistence type="predicted"/>
<comment type="caution">
    <text evidence="1">The sequence shown here is derived from an EMBL/GenBank/DDBJ whole genome shotgun (WGS) entry which is preliminary data.</text>
</comment>
<accession>A0ACB5RFK1</accession>
<reference evidence="1" key="1">
    <citation type="journal article" date="2025" name="Int. J. Syst. Evol. Microbiol.">
        <title>Inconstantimicrobium mannanitabidum sp. nov., a novel member of the family Clostridiaceae isolated from anoxic soil under the treatment of reductive soil disinfestation.</title>
        <authorList>
            <person name="Ueki A."/>
            <person name="Tonouchi A."/>
            <person name="Honma S."/>
            <person name="Kaku N."/>
            <person name="Ueki K."/>
        </authorList>
    </citation>
    <scope>NUCLEOTIDE SEQUENCE</scope>
    <source>
        <strain evidence="1">TW13</strain>
    </source>
</reference>